<evidence type="ECO:0000259" key="4">
    <source>
        <dbReference type="PROSITE" id="PS50949"/>
    </source>
</evidence>
<evidence type="ECO:0000313" key="6">
    <source>
        <dbReference type="Proteomes" id="UP000588017"/>
    </source>
</evidence>
<reference evidence="5 6" key="1">
    <citation type="submission" date="2020-08" db="EMBL/GenBank/DDBJ databases">
        <title>Genomic Encyclopedia of Type Strains, Phase IV (KMG-IV): sequencing the most valuable type-strain genomes for metagenomic binning, comparative biology and taxonomic classification.</title>
        <authorList>
            <person name="Goeker M."/>
        </authorList>
    </citation>
    <scope>NUCLEOTIDE SEQUENCE [LARGE SCALE GENOMIC DNA]</scope>
    <source>
        <strain evidence="5 6">DSM 101465</strain>
    </source>
</reference>
<protein>
    <submittedName>
        <fullName evidence="5">GntR family phosphonate transport system transcriptional regulator</fullName>
    </submittedName>
</protein>
<comment type="caution">
    <text evidence="5">The sequence shown here is derived from an EMBL/GenBank/DDBJ whole genome shotgun (WGS) entry which is preliminary data.</text>
</comment>
<dbReference type="InterPro" id="IPR011663">
    <property type="entry name" value="UTRA"/>
</dbReference>
<dbReference type="InterPro" id="IPR050679">
    <property type="entry name" value="Bact_HTH_transcr_reg"/>
</dbReference>
<dbReference type="PROSITE" id="PS50949">
    <property type="entry name" value="HTH_GNTR"/>
    <property type="match status" value="1"/>
</dbReference>
<dbReference type="InterPro" id="IPR012702">
    <property type="entry name" value="CP_lyase_PhnF"/>
</dbReference>
<dbReference type="SMART" id="SM00866">
    <property type="entry name" value="UTRA"/>
    <property type="match status" value="1"/>
</dbReference>
<dbReference type="Pfam" id="PF00392">
    <property type="entry name" value="GntR"/>
    <property type="match status" value="1"/>
</dbReference>
<dbReference type="AlphaFoldDB" id="A0A841K9U5"/>
<dbReference type="RefSeq" id="WP_213363817.1">
    <property type="nucleotide sequence ID" value="NZ_BMHX01000004.1"/>
</dbReference>
<dbReference type="Gene3D" id="1.10.10.10">
    <property type="entry name" value="Winged helix-like DNA-binding domain superfamily/Winged helix DNA-binding domain"/>
    <property type="match status" value="1"/>
</dbReference>
<feature type="domain" description="HTH gntR-type" evidence="4">
    <location>
        <begin position="20"/>
        <end position="88"/>
    </location>
</feature>
<keyword evidence="3" id="KW-0804">Transcription</keyword>
<dbReference type="InterPro" id="IPR036388">
    <property type="entry name" value="WH-like_DNA-bd_sf"/>
</dbReference>
<dbReference type="InterPro" id="IPR028978">
    <property type="entry name" value="Chorismate_lyase_/UTRA_dom_sf"/>
</dbReference>
<dbReference type="Proteomes" id="UP000588017">
    <property type="component" value="Unassembled WGS sequence"/>
</dbReference>
<dbReference type="GO" id="GO:0045892">
    <property type="term" value="P:negative regulation of DNA-templated transcription"/>
    <property type="evidence" value="ECO:0007669"/>
    <property type="project" value="TreeGrafter"/>
</dbReference>
<dbReference type="PANTHER" id="PTHR44846:SF1">
    <property type="entry name" value="MANNOSYL-D-GLYCERATE TRANSPORT_METABOLISM SYSTEM REPRESSOR MNGR-RELATED"/>
    <property type="match status" value="1"/>
</dbReference>
<dbReference type="PANTHER" id="PTHR44846">
    <property type="entry name" value="MANNOSYL-D-GLYCERATE TRANSPORT/METABOLISM SYSTEM REPRESSOR MNGR-RELATED"/>
    <property type="match status" value="1"/>
</dbReference>
<dbReference type="CDD" id="cd07377">
    <property type="entry name" value="WHTH_GntR"/>
    <property type="match status" value="1"/>
</dbReference>
<evidence type="ECO:0000256" key="3">
    <source>
        <dbReference type="ARBA" id="ARBA00023163"/>
    </source>
</evidence>
<dbReference type="SMART" id="SM00345">
    <property type="entry name" value="HTH_GNTR"/>
    <property type="match status" value="1"/>
</dbReference>
<keyword evidence="2" id="KW-0238">DNA-binding</keyword>
<gene>
    <name evidence="5" type="ORF">HNQ73_001842</name>
</gene>
<keyword evidence="1" id="KW-0805">Transcription regulation</keyword>
<dbReference type="InterPro" id="IPR000524">
    <property type="entry name" value="Tscrpt_reg_HTH_GntR"/>
</dbReference>
<keyword evidence="6" id="KW-1185">Reference proteome</keyword>
<dbReference type="EMBL" id="JACHEH010000004">
    <property type="protein sequence ID" value="MBB6168212.1"/>
    <property type="molecule type" value="Genomic_DNA"/>
</dbReference>
<evidence type="ECO:0000256" key="2">
    <source>
        <dbReference type="ARBA" id="ARBA00023125"/>
    </source>
</evidence>
<dbReference type="SUPFAM" id="SSF64288">
    <property type="entry name" value="Chorismate lyase-like"/>
    <property type="match status" value="1"/>
</dbReference>
<dbReference type="InterPro" id="IPR036390">
    <property type="entry name" value="WH_DNA-bd_sf"/>
</dbReference>
<dbReference type="Pfam" id="PF07702">
    <property type="entry name" value="UTRA"/>
    <property type="match status" value="1"/>
</dbReference>
<organism evidence="5 6">
    <name type="scientific">Chelatococcus composti</name>
    <dbReference type="NCBI Taxonomy" id="1743235"/>
    <lineage>
        <taxon>Bacteria</taxon>
        <taxon>Pseudomonadati</taxon>
        <taxon>Pseudomonadota</taxon>
        <taxon>Alphaproteobacteria</taxon>
        <taxon>Hyphomicrobiales</taxon>
        <taxon>Chelatococcaceae</taxon>
        <taxon>Chelatococcus</taxon>
    </lineage>
</organism>
<evidence type="ECO:0000256" key="1">
    <source>
        <dbReference type="ARBA" id="ARBA00023015"/>
    </source>
</evidence>
<dbReference type="GO" id="GO:0003700">
    <property type="term" value="F:DNA-binding transcription factor activity"/>
    <property type="evidence" value="ECO:0007669"/>
    <property type="project" value="InterPro"/>
</dbReference>
<dbReference type="GO" id="GO:0003677">
    <property type="term" value="F:DNA binding"/>
    <property type="evidence" value="ECO:0007669"/>
    <property type="project" value="UniProtKB-KW"/>
</dbReference>
<sequence>MNDCSSVPESWPSIDRSGSAPLWRQILSDIEFEIRSGLIGAGQKLPSELELTRRYGVNRHTVRMALLKLADKGLVVSRQGVGVFVTNEHAEYRVPPRSNSTELEQAMDDARTGELIASYRRPAPACLADLLQIDEGSELLVLETLRQNGPRLLAYGYHYFEAARFAGLDAAFVRLRSLSGALAERGCRILRRRATWIDARMPRKVEANALSIDLDEPVIVLSYVDENVDGQPVIYGNSVLRGGSVRVRVEAA</sequence>
<dbReference type="SUPFAM" id="SSF46785">
    <property type="entry name" value="Winged helix' DNA-binding domain"/>
    <property type="match status" value="1"/>
</dbReference>
<evidence type="ECO:0000313" key="5">
    <source>
        <dbReference type="EMBL" id="MBB6168212.1"/>
    </source>
</evidence>
<proteinExistence type="predicted"/>
<name>A0A841K9U5_9HYPH</name>
<dbReference type="Gene3D" id="3.40.1410.10">
    <property type="entry name" value="Chorismate lyase-like"/>
    <property type="match status" value="1"/>
</dbReference>
<dbReference type="PRINTS" id="PR00035">
    <property type="entry name" value="HTHGNTR"/>
</dbReference>
<accession>A0A841K9U5</accession>
<dbReference type="NCBIfam" id="TIGR02325">
    <property type="entry name" value="C_P_lyase_phnF"/>
    <property type="match status" value="1"/>
</dbReference>